<dbReference type="AlphaFoldDB" id="A0A1W6BX57"/>
<dbReference type="RefSeq" id="WP_085296647.1">
    <property type="nucleotide sequence ID" value="NZ_CP020867.1"/>
</dbReference>
<accession>A0A1W6BX57</accession>
<reference evidence="1 2" key="1">
    <citation type="submission" date="2017-04" db="EMBL/GenBank/DDBJ databases">
        <title>Complete genome sequence of the Campylobacter cuniculorum type strain LMG24588.</title>
        <authorList>
            <person name="Miller W.G."/>
            <person name="Yee E."/>
            <person name="Revez J."/>
            <person name="Bono J.L."/>
            <person name="Rossi M."/>
        </authorList>
    </citation>
    <scope>NUCLEOTIDE SEQUENCE [LARGE SCALE GENOMIC DNA]</scope>
    <source>
        <strain evidence="1 2">LMG 24588</strain>
    </source>
</reference>
<dbReference type="PANTHER" id="PTHR32026">
    <property type="entry name" value="METHYLTRANSFERASE-LIKE PROTEIN 24"/>
    <property type="match status" value="1"/>
</dbReference>
<protein>
    <submittedName>
        <fullName evidence="1">dTDP-4-dehydrorhamnose 3,5-epimerase</fullName>
    </submittedName>
</protein>
<gene>
    <name evidence="1" type="ORF">CCUN_1057</name>
</gene>
<evidence type="ECO:0000313" key="2">
    <source>
        <dbReference type="Proteomes" id="UP000192902"/>
    </source>
</evidence>
<evidence type="ECO:0000313" key="1">
    <source>
        <dbReference type="EMBL" id="ARJ56658.1"/>
    </source>
</evidence>
<dbReference type="Proteomes" id="UP000192902">
    <property type="component" value="Chromosome"/>
</dbReference>
<dbReference type="InterPro" id="IPR026913">
    <property type="entry name" value="METTL24"/>
</dbReference>
<sequence>MQDLEIFNKNLELNNQLIYNLLMSNIIINSDINSKDKQLLLLLLQSRDRNFIRINPNEQVFENIRNYLTLLKPLKLDTDKLIRVGGANDGGYVMYKWGGGLENSPKALSLGVSEYSPWDLEMAEFGFEVIEYDASIEKSPYIHKNIHFYKKFIGAKNDEHTITITQALMDNAFDTTQANILQCDIENSEWQMLEDIDIKLLSAYFTQVIFEFHGCNVEEIEGFKRRKKVLERLNEYFVPIHTHLNNHGKIFYSRGLFWSTTIEVSYLRKDLAEKFLQNGFRKEGNLKDFDTPTYLANVEIPLKFDLED</sequence>
<name>A0A1W6BX57_9BACT</name>
<dbReference type="KEGG" id="ccun:CCUN_1057"/>
<dbReference type="STRING" id="1121267.CCUN_1057"/>
<dbReference type="EMBL" id="CP020867">
    <property type="protein sequence ID" value="ARJ56658.1"/>
    <property type="molecule type" value="Genomic_DNA"/>
</dbReference>
<dbReference type="eggNOG" id="ENOG5031A7Q">
    <property type="taxonomic scope" value="Bacteria"/>
</dbReference>
<proteinExistence type="predicted"/>
<organism evidence="1 2">
    <name type="scientific">Campylobacter cuniculorum DSM 23162 = LMG 24588</name>
    <dbReference type="NCBI Taxonomy" id="1121267"/>
    <lineage>
        <taxon>Bacteria</taxon>
        <taxon>Pseudomonadati</taxon>
        <taxon>Campylobacterota</taxon>
        <taxon>Epsilonproteobacteria</taxon>
        <taxon>Campylobacterales</taxon>
        <taxon>Campylobacteraceae</taxon>
        <taxon>Campylobacter</taxon>
    </lineage>
</organism>